<keyword evidence="8" id="KW-0560">Oxidoreductase</keyword>
<dbReference type="InterPro" id="IPR010255">
    <property type="entry name" value="Haem_peroxidase_sf"/>
</dbReference>
<dbReference type="GO" id="GO:0006979">
    <property type="term" value="P:response to oxidative stress"/>
    <property type="evidence" value="ECO:0007669"/>
    <property type="project" value="InterPro"/>
</dbReference>
<feature type="domain" description="Fibronectin type-III" evidence="7">
    <location>
        <begin position="1558"/>
        <end position="1654"/>
    </location>
</feature>
<evidence type="ECO:0000313" key="8">
    <source>
        <dbReference type="EMBL" id="XBO43754.1"/>
    </source>
</evidence>
<dbReference type="SUPFAM" id="SSF51120">
    <property type="entry name" value="beta-Roll"/>
    <property type="match status" value="1"/>
</dbReference>
<keyword evidence="4" id="KW-0378">Hydrolase</keyword>
<evidence type="ECO:0000259" key="7">
    <source>
        <dbReference type="PROSITE" id="PS50853"/>
    </source>
</evidence>
<dbReference type="SMART" id="SM00060">
    <property type="entry name" value="FN3"/>
    <property type="match status" value="3"/>
</dbReference>
<feature type="region of interest" description="Disordered" evidence="6">
    <location>
        <begin position="214"/>
        <end position="262"/>
    </location>
</feature>
<dbReference type="Pfam" id="PF00041">
    <property type="entry name" value="fn3"/>
    <property type="match status" value="2"/>
</dbReference>
<evidence type="ECO:0000256" key="5">
    <source>
        <dbReference type="ARBA" id="ARBA00023326"/>
    </source>
</evidence>
<dbReference type="Pfam" id="PF03098">
    <property type="entry name" value="An_peroxidase"/>
    <property type="match status" value="2"/>
</dbReference>
<dbReference type="Pfam" id="PF00353">
    <property type="entry name" value="HemolysinCabind"/>
    <property type="match status" value="4"/>
</dbReference>
<feature type="region of interest" description="Disordered" evidence="6">
    <location>
        <begin position="1"/>
        <end position="35"/>
    </location>
</feature>
<feature type="domain" description="Fibronectin type-III" evidence="7">
    <location>
        <begin position="1459"/>
        <end position="1557"/>
    </location>
</feature>
<evidence type="ECO:0000256" key="2">
    <source>
        <dbReference type="ARBA" id="ARBA00022525"/>
    </source>
</evidence>
<dbReference type="InterPro" id="IPR037120">
    <property type="entry name" value="Haem_peroxidase_sf_animal"/>
</dbReference>
<keyword evidence="3" id="KW-0325">Glycoprotein</keyword>
<name>A0AAU7JUM2_9MICO</name>
<keyword evidence="4" id="KW-0326">Glycosidase</keyword>
<feature type="compositionally biased region" description="Basic and acidic residues" evidence="6">
    <location>
        <begin position="1"/>
        <end position="19"/>
    </location>
</feature>
<dbReference type="InterPro" id="IPR013783">
    <property type="entry name" value="Ig-like_fold"/>
</dbReference>
<dbReference type="Gene3D" id="1.10.640.10">
    <property type="entry name" value="Haem peroxidase domain superfamily, animal type"/>
    <property type="match status" value="1"/>
</dbReference>
<dbReference type="PANTHER" id="PTHR11475">
    <property type="entry name" value="OXIDASE/PEROXIDASE"/>
    <property type="match status" value="1"/>
</dbReference>
<dbReference type="GO" id="GO:0020037">
    <property type="term" value="F:heme binding"/>
    <property type="evidence" value="ECO:0007669"/>
    <property type="project" value="InterPro"/>
</dbReference>
<dbReference type="Gene3D" id="2.150.10.10">
    <property type="entry name" value="Serralysin-like metalloprotease, C-terminal"/>
    <property type="match status" value="2"/>
</dbReference>
<proteinExistence type="predicted"/>
<dbReference type="GO" id="GO:0000272">
    <property type="term" value="P:polysaccharide catabolic process"/>
    <property type="evidence" value="ECO:0007669"/>
    <property type="project" value="UniProtKB-KW"/>
</dbReference>
<dbReference type="EMBL" id="CP157483">
    <property type="protein sequence ID" value="XBO43754.1"/>
    <property type="molecule type" value="Genomic_DNA"/>
</dbReference>
<evidence type="ECO:0000256" key="3">
    <source>
        <dbReference type="ARBA" id="ARBA00023180"/>
    </source>
</evidence>
<keyword evidence="2" id="KW-0964">Secreted</keyword>
<dbReference type="CDD" id="cd00063">
    <property type="entry name" value="FN3"/>
    <property type="match status" value="3"/>
</dbReference>
<dbReference type="InterPro" id="IPR001343">
    <property type="entry name" value="Hemolysn_Ca-bd"/>
</dbReference>
<dbReference type="GO" id="GO:0016798">
    <property type="term" value="F:hydrolase activity, acting on glycosyl bonds"/>
    <property type="evidence" value="ECO:0007669"/>
    <property type="project" value="UniProtKB-KW"/>
</dbReference>
<dbReference type="SUPFAM" id="SSF48113">
    <property type="entry name" value="Heme-dependent peroxidases"/>
    <property type="match status" value="1"/>
</dbReference>
<dbReference type="GO" id="GO:0005509">
    <property type="term" value="F:calcium ion binding"/>
    <property type="evidence" value="ECO:0007669"/>
    <property type="project" value="InterPro"/>
</dbReference>
<dbReference type="PROSITE" id="PS50853">
    <property type="entry name" value="FN3"/>
    <property type="match status" value="3"/>
</dbReference>
<dbReference type="PANTHER" id="PTHR11475:SF4">
    <property type="entry name" value="CHORION PEROXIDASE"/>
    <property type="match status" value="1"/>
</dbReference>
<sequence>MASSHARFERVAREPRDPGVIRSGPRGRRRSTSLRRPARLTVIGSVGAVVAALLLQPSLSANAATAPVGAGFTITSGDLSFILKQINIAERHAATATTTEPCKGLLNQTNDGIPDAEQVPDVLTSYGLRTVGGECNNLVPGREKFAAADVPFQRMAPADFKDAESVPASFPGAGSATTYKAKSPGNMVFDTQPRVISNLIVDQTAKNPAAVAAAGNPVRSQGNKGVVPCGPGGDPSAADPNGNPDGCTPSGETLSIPNITTDVGLSPPSNGLFTIFGQFFDHGVDQTVKGGGTVFVPLRDDDPLVLGKDGVLGTSDDLDPNLRFMVLTRGQNNAGADGILGTADDQQDADNTDTPLVDQSQTYTSHGSHQAFLREYELDGANHPIDTGRLLGGPSVANGLATNDLRKGGMSTWASTKDQAARVLGLKLRDTDVADIPMLATDPYGNFIPGPARGLPQYATATGLVEGDLASPVQPPANVLRFHTPFLTDIAHDADPGSVGRCTTPGVNSPSGCKDPDSDTVAGTQLDGQAANTYDDELLDAHFTAGDGRVNENIALTTVHQIFHSEHDRLVADINNTLTTKVPQTVLQQWTRTTGPAGWNYGQRLFQAARFVTEMEYQHLVFEEFARKVQPAIDPFHVYHSDVNPTIPAEFAHAVYRFGHSMLTETIDRSAPVPTGSTSPPRHYDIKLLDGFLNPPEFNRDQNGATISSEAAAGGIIMGMSDQVGQEIDEFVTDTLRNNLLGLPLDLPTLNMTRARSEGIPTLNDLRRQINAVTNDGQLAPYTSWADFGNNLKHPESLVNFVAAYGSYPTIVDATTYTAKRAAAQKIIDPGLGISPTQDEMDFINGSGAWANVETGLNKVDLWVGGLAEATDINGGLLGKTFNYVFETSMTNLQNGDRFYYLARTPGMNLRTQLESNSFAEMVMRNTDNTHTLKQDAFATADCKFQMGNLANTAAGFTQFGAAVADDPTTDCDETALLTRSANGQITYKLINSVDPSGINGQSVYNGDGTSNRVKGGIDNDTILGNDGDDWLDGNSGDDVVIGGDGADRVTDTGGADVLKGGPGNDAMDAGNGIDIMMGGDGKDFLNGGANDNEEFAGPDDDFVIAGAGTDTAFGDGGDDWLQGGAGQDLLIGDHAAPFFDDPAETSPGHDVFVGQVGENDYDAEGGDDIMSQNSFVDRNAGAAGFDWAIHQYNTVAADDDMAINNNLGPLPIQVVVNRDRWQEVEADSGSARDDVIRGTDDVPAVLGGAGFAGCNVLDQAGVNRISGLSAIVPQPLTGDLAPVVAASAAGTCPLSGPIWGEGNILLGGGGSDTITGRGADDIIDGDRALQVRISVRTNKDGTGPEIGSATLMEGTYQAGNSKTLQQAIFDGTLDPGQLVTVREIVPAPTGDTGVDTAVFLAPRASFTVVRNANGSLTVTQTGAVNRTTQKVSDGIDTLRGIERLQFTDQVVLTATPGAPTNVAATTTPSTTTTGSATVTWTAPVLAAGVSPITSYDVVVSSGGVVTQTVTGIARTATSRTVTGLVTGRTYTFQVRANNLFGPGTLSAPSNSVTPVGIPSAPTNVIAVRGNASVSLSWTPGSDGGSPVTGWVVQVRSGGVLVRTDTVSGSTPSTLVTGLTNGTAYNFRVLAVNANGTGAASANSNTVTPATIPGAPTIGTALSGAAGGAVNATAVWTAPASNGGSAITNYRVVAYRVAADGSTSFFSQTTFNGTVTPRTITLTAGNYQFEVVAINALGDSLPSAKSNTVVAR</sequence>
<comment type="subcellular location">
    <subcellularLocation>
        <location evidence="1">Secreted</location>
    </subcellularLocation>
</comment>
<dbReference type="InterPro" id="IPR011049">
    <property type="entry name" value="Serralysin-like_metalloprot_C"/>
</dbReference>
<accession>A0AAU7JUM2</accession>
<dbReference type="SUPFAM" id="SSF49265">
    <property type="entry name" value="Fibronectin type III"/>
    <property type="match status" value="2"/>
</dbReference>
<keyword evidence="8" id="KW-0575">Peroxidase</keyword>
<organism evidence="8">
    <name type="scientific">Pedococcus sp. KACC 23699</name>
    <dbReference type="NCBI Taxonomy" id="3149228"/>
    <lineage>
        <taxon>Bacteria</taxon>
        <taxon>Bacillati</taxon>
        <taxon>Actinomycetota</taxon>
        <taxon>Actinomycetes</taxon>
        <taxon>Micrococcales</taxon>
        <taxon>Intrasporangiaceae</taxon>
        <taxon>Pedococcus</taxon>
    </lineage>
</organism>
<dbReference type="CDD" id="cd09821">
    <property type="entry name" value="An_peroxidase_bacterial_2"/>
    <property type="match status" value="1"/>
</dbReference>
<dbReference type="RefSeq" id="WP_406831204.1">
    <property type="nucleotide sequence ID" value="NZ_CP157483.1"/>
</dbReference>
<dbReference type="InterPro" id="IPR019791">
    <property type="entry name" value="Haem_peroxidase_animal"/>
</dbReference>
<keyword evidence="5" id="KW-0119">Carbohydrate metabolism</keyword>
<evidence type="ECO:0000256" key="4">
    <source>
        <dbReference type="ARBA" id="ARBA00023295"/>
    </source>
</evidence>
<dbReference type="InterPro" id="IPR003961">
    <property type="entry name" value="FN3_dom"/>
</dbReference>
<protein>
    <submittedName>
        <fullName evidence="8">Peroxidase family protein</fullName>
    </submittedName>
</protein>
<dbReference type="PROSITE" id="PS50292">
    <property type="entry name" value="PEROXIDASE_3"/>
    <property type="match status" value="1"/>
</dbReference>
<gene>
    <name evidence="8" type="ORF">ABEG17_00005</name>
</gene>
<dbReference type="PRINTS" id="PR00313">
    <property type="entry name" value="CABNDNGRPT"/>
</dbReference>
<dbReference type="GO" id="GO:0004601">
    <property type="term" value="F:peroxidase activity"/>
    <property type="evidence" value="ECO:0007669"/>
    <property type="project" value="UniProtKB-KW"/>
</dbReference>
<feature type="compositionally biased region" description="Basic residues" evidence="6">
    <location>
        <begin position="25"/>
        <end position="35"/>
    </location>
</feature>
<feature type="compositionally biased region" description="Polar residues" evidence="6">
    <location>
        <begin position="250"/>
        <end position="262"/>
    </location>
</feature>
<feature type="domain" description="Fibronectin type-III" evidence="7">
    <location>
        <begin position="1655"/>
        <end position="1752"/>
    </location>
</feature>
<keyword evidence="5" id="KW-0624">Polysaccharide degradation</keyword>
<dbReference type="Gene3D" id="2.60.40.10">
    <property type="entry name" value="Immunoglobulins"/>
    <property type="match status" value="3"/>
</dbReference>
<evidence type="ECO:0000256" key="1">
    <source>
        <dbReference type="ARBA" id="ARBA00004613"/>
    </source>
</evidence>
<dbReference type="GO" id="GO:0005576">
    <property type="term" value="C:extracellular region"/>
    <property type="evidence" value="ECO:0007669"/>
    <property type="project" value="UniProtKB-SubCell"/>
</dbReference>
<reference evidence="8" key="1">
    <citation type="submission" date="2024-05" db="EMBL/GenBank/DDBJ databases">
        <authorList>
            <person name="Kim S."/>
            <person name="Heo J."/>
            <person name="Choi H."/>
            <person name="Choi Y."/>
            <person name="Kwon S.-W."/>
            <person name="Kim Y."/>
        </authorList>
    </citation>
    <scope>NUCLEOTIDE SEQUENCE</scope>
    <source>
        <strain evidence="8">KACC 23699</strain>
    </source>
</reference>
<dbReference type="InterPro" id="IPR036116">
    <property type="entry name" value="FN3_sf"/>
</dbReference>
<evidence type="ECO:0000256" key="6">
    <source>
        <dbReference type="SAM" id="MobiDB-lite"/>
    </source>
</evidence>